<reference evidence="1" key="1">
    <citation type="submission" date="2014-11" db="EMBL/GenBank/DDBJ databases">
        <authorList>
            <person name="Amaro Gonzalez C."/>
        </authorList>
    </citation>
    <scope>NUCLEOTIDE SEQUENCE</scope>
</reference>
<dbReference type="AlphaFoldDB" id="A0A0E9VIE3"/>
<proteinExistence type="predicted"/>
<dbReference type="EMBL" id="GBXM01030683">
    <property type="protein sequence ID" value="JAH77894.1"/>
    <property type="molecule type" value="Transcribed_RNA"/>
</dbReference>
<protein>
    <submittedName>
        <fullName evidence="1">Uncharacterized protein</fullName>
    </submittedName>
</protein>
<reference evidence="1" key="2">
    <citation type="journal article" date="2015" name="Fish Shellfish Immunol.">
        <title>Early steps in the European eel (Anguilla anguilla)-Vibrio vulnificus interaction in the gills: Role of the RtxA13 toxin.</title>
        <authorList>
            <person name="Callol A."/>
            <person name="Pajuelo D."/>
            <person name="Ebbesson L."/>
            <person name="Teles M."/>
            <person name="MacKenzie S."/>
            <person name="Amaro C."/>
        </authorList>
    </citation>
    <scope>NUCLEOTIDE SEQUENCE</scope>
</reference>
<accession>A0A0E9VIE3</accession>
<name>A0A0E9VIE3_ANGAN</name>
<organism evidence="1">
    <name type="scientific">Anguilla anguilla</name>
    <name type="common">European freshwater eel</name>
    <name type="synonym">Muraena anguilla</name>
    <dbReference type="NCBI Taxonomy" id="7936"/>
    <lineage>
        <taxon>Eukaryota</taxon>
        <taxon>Metazoa</taxon>
        <taxon>Chordata</taxon>
        <taxon>Craniata</taxon>
        <taxon>Vertebrata</taxon>
        <taxon>Euteleostomi</taxon>
        <taxon>Actinopterygii</taxon>
        <taxon>Neopterygii</taxon>
        <taxon>Teleostei</taxon>
        <taxon>Anguilliformes</taxon>
        <taxon>Anguillidae</taxon>
        <taxon>Anguilla</taxon>
    </lineage>
</organism>
<sequence>MDNPIIFSKSWRKDCFCYAPRWVRGWVKAYQFITCFHVSECLGFSVNKEQSLYPQ</sequence>
<evidence type="ECO:0000313" key="1">
    <source>
        <dbReference type="EMBL" id="JAH77894.1"/>
    </source>
</evidence>